<evidence type="ECO:0000313" key="3">
    <source>
        <dbReference type="Proteomes" id="UP000188604"/>
    </source>
</evidence>
<dbReference type="Pfam" id="PF13432">
    <property type="entry name" value="TPR_16"/>
    <property type="match status" value="2"/>
</dbReference>
<sequence>MNKALTPQAISCLRRIRSWRYAINASSQQYRDAIDTALALLAGGDPTGAEARFRNILTIAPDHAEAWHGLACVARVRNLPGQAVALAGKALAQPTTGDAQRARFHITLGAALSEAGQGDAAVAALNVAILLEPRDPRAHAALGQARWRAGRADDAILAYERAVELAADDTAYRQELASILLAEKHYDASLIHFAHLAISHAHDPAAHANHGAALFEAGHLQAAAQALRRAETLGPPTAPTSNNLGLVAMASGDLRSARQAFETAVAIAPADRRIAGNYATLLTEWGENEQAAALFRRIADGQVDEEAVRARFNLGTLDLAVGRMREGWVGYEARLQLLKPARPGPTWHGEETSEPVLITVEQGLGDIVQFLRYLPKAAMRAPLVLDMPEEVQGLVAMMPALDGMWGERLRFGRQAGLQCPLLSLPYVLSQDELPSAVPYLASAQAVVPGRVGIAWAGNPGYRFDRRRSLSLAAIEPLLNVAGPSFLSLQKGVECPAAMESMPLDRLAATAAAIASCDLVISVDTVIAHIAGALGRPTWLLNRFGGDWRWRGPDWYGCVRMFQATTPDLPDQAWPPVIEAATTALKAWSGGIFRG</sequence>
<dbReference type="Proteomes" id="UP000188604">
    <property type="component" value="Chromosome"/>
</dbReference>
<dbReference type="PROSITE" id="PS50005">
    <property type="entry name" value="TPR"/>
    <property type="match status" value="3"/>
</dbReference>
<dbReference type="KEGG" id="nch:A0U93_03855"/>
<dbReference type="Gene3D" id="1.25.40.10">
    <property type="entry name" value="Tetratricopeptide repeat domain"/>
    <property type="match status" value="2"/>
</dbReference>
<dbReference type="EMBL" id="CP014691">
    <property type="protein sequence ID" value="AQS87218.1"/>
    <property type="molecule type" value="Genomic_DNA"/>
</dbReference>
<dbReference type="Pfam" id="PF01075">
    <property type="entry name" value="Glyco_transf_9"/>
    <property type="match status" value="1"/>
</dbReference>
<dbReference type="Pfam" id="PF14559">
    <property type="entry name" value="TPR_19"/>
    <property type="match status" value="1"/>
</dbReference>
<dbReference type="RefSeq" id="WP_169852691.1">
    <property type="nucleotide sequence ID" value="NZ_BJXS01000008.1"/>
</dbReference>
<dbReference type="InterPro" id="IPR002201">
    <property type="entry name" value="Glyco_trans_9"/>
</dbReference>
<dbReference type="PANTHER" id="PTHR44809:SF1">
    <property type="entry name" value="PROTEIN O-MANNOSYL-TRANSFERASE TMTC1"/>
    <property type="match status" value="1"/>
</dbReference>
<feature type="repeat" description="TPR" evidence="1">
    <location>
        <begin position="136"/>
        <end position="169"/>
    </location>
</feature>
<protein>
    <submittedName>
        <fullName evidence="2">Uncharacterized protein</fullName>
    </submittedName>
</protein>
<dbReference type="PANTHER" id="PTHR44809">
    <property type="match status" value="1"/>
</dbReference>
<dbReference type="SUPFAM" id="SSF48452">
    <property type="entry name" value="TPR-like"/>
    <property type="match status" value="2"/>
</dbReference>
<dbReference type="GO" id="GO:0016757">
    <property type="term" value="F:glycosyltransferase activity"/>
    <property type="evidence" value="ECO:0007669"/>
    <property type="project" value="InterPro"/>
</dbReference>
<accession>A0A1U9KN71</accession>
<gene>
    <name evidence="2" type="ORF">A0U93_03855</name>
</gene>
<dbReference type="InterPro" id="IPR019734">
    <property type="entry name" value="TPR_rpt"/>
</dbReference>
<keyword evidence="1" id="KW-0802">TPR repeat</keyword>
<dbReference type="AlphaFoldDB" id="A0A1U9KN71"/>
<dbReference type="SMART" id="SM00028">
    <property type="entry name" value="TPR"/>
    <property type="match status" value="6"/>
</dbReference>
<dbReference type="STRING" id="320497.A0U93_03855"/>
<dbReference type="InterPro" id="IPR011990">
    <property type="entry name" value="TPR-like_helical_dom_sf"/>
</dbReference>
<evidence type="ECO:0000256" key="1">
    <source>
        <dbReference type="PROSITE-ProRule" id="PRU00339"/>
    </source>
</evidence>
<dbReference type="SUPFAM" id="SSF53756">
    <property type="entry name" value="UDP-Glycosyltransferase/glycogen phosphorylase"/>
    <property type="match status" value="1"/>
</dbReference>
<organism evidence="2 3">
    <name type="scientific">Neoasaia chiangmaiensis</name>
    <dbReference type="NCBI Taxonomy" id="320497"/>
    <lineage>
        <taxon>Bacteria</taxon>
        <taxon>Pseudomonadati</taxon>
        <taxon>Pseudomonadota</taxon>
        <taxon>Alphaproteobacteria</taxon>
        <taxon>Acetobacterales</taxon>
        <taxon>Acetobacteraceae</taxon>
        <taxon>Neoasaia</taxon>
    </lineage>
</organism>
<dbReference type="InterPro" id="IPR052943">
    <property type="entry name" value="TMTC_O-mannosyl-trnsfr"/>
</dbReference>
<feature type="repeat" description="TPR" evidence="1">
    <location>
        <begin position="102"/>
        <end position="135"/>
    </location>
</feature>
<proteinExistence type="predicted"/>
<reference evidence="2 3" key="1">
    <citation type="submission" date="2016-03" db="EMBL/GenBank/DDBJ databases">
        <title>Acetic acid bacteria sequencing.</title>
        <authorList>
            <person name="Brandt J."/>
            <person name="Jakob F."/>
            <person name="Vogel R.F."/>
        </authorList>
    </citation>
    <scope>NUCLEOTIDE SEQUENCE [LARGE SCALE GENOMIC DNA]</scope>
    <source>
        <strain evidence="2 3">NBRC 101099</strain>
    </source>
</reference>
<feature type="repeat" description="TPR" evidence="1">
    <location>
        <begin position="238"/>
        <end position="271"/>
    </location>
</feature>
<name>A0A1U9KN71_9PROT</name>
<dbReference type="Gene3D" id="3.40.50.2000">
    <property type="entry name" value="Glycogen Phosphorylase B"/>
    <property type="match status" value="1"/>
</dbReference>
<keyword evidence="3" id="KW-1185">Reference proteome</keyword>
<evidence type="ECO:0000313" key="2">
    <source>
        <dbReference type="EMBL" id="AQS87218.1"/>
    </source>
</evidence>